<reference evidence="2" key="1">
    <citation type="submission" date="2016-12" db="EMBL/GenBank/DDBJ databases">
        <authorList>
            <person name="Brunel B."/>
        </authorList>
    </citation>
    <scope>NUCLEOTIDE SEQUENCE [LARGE SCALE GENOMIC DNA]</scope>
</reference>
<evidence type="ECO:0000313" key="1">
    <source>
        <dbReference type="EMBL" id="SJM29312.1"/>
    </source>
</evidence>
<dbReference type="InterPro" id="IPR002347">
    <property type="entry name" value="SDR_fam"/>
</dbReference>
<dbReference type="AlphaFoldDB" id="A0A2P9ADX7"/>
<organism evidence="1 2">
    <name type="scientific">Mesorhizobium delmotii</name>
    <dbReference type="NCBI Taxonomy" id="1631247"/>
    <lineage>
        <taxon>Bacteria</taxon>
        <taxon>Pseudomonadati</taxon>
        <taxon>Pseudomonadota</taxon>
        <taxon>Alphaproteobacteria</taxon>
        <taxon>Hyphomicrobiales</taxon>
        <taxon>Phyllobacteriaceae</taxon>
        <taxon>Mesorhizobium</taxon>
    </lineage>
</organism>
<dbReference type="EMBL" id="FUIG01000013">
    <property type="protein sequence ID" value="SJM29312.1"/>
    <property type="molecule type" value="Genomic_DNA"/>
</dbReference>
<accession>A0A2P9ADX7</accession>
<protein>
    <recommendedName>
        <fullName evidence="3">Short-chain dehydrogenase/reductase SDR</fullName>
    </recommendedName>
</protein>
<proteinExistence type="predicted"/>
<dbReference type="Gene3D" id="3.40.50.720">
    <property type="entry name" value="NAD(P)-binding Rossmann-like Domain"/>
    <property type="match status" value="1"/>
</dbReference>
<dbReference type="InterPro" id="IPR036291">
    <property type="entry name" value="NAD(P)-bd_dom_sf"/>
</dbReference>
<dbReference type="Proteomes" id="UP000245698">
    <property type="component" value="Unassembled WGS sequence"/>
</dbReference>
<evidence type="ECO:0008006" key="3">
    <source>
        <dbReference type="Google" id="ProtNLM"/>
    </source>
</evidence>
<dbReference type="Pfam" id="PF00106">
    <property type="entry name" value="adh_short"/>
    <property type="match status" value="1"/>
</dbReference>
<evidence type="ECO:0000313" key="2">
    <source>
        <dbReference type="Proteomes" id="UP000245698"/>
    </source>
</evidence>
<dbReference type="SUPFAM" id="SSF51735">
    <property type="entry name" value="NAD(P)-binding Rossmann-fold domains"/>
    <property type="match status" value="1"/>
</dbReference>
<keyword evidence="2" id="KW-1185">Reference proteome</keyword>
<sequence>MTSDVAIIAGAGPGLSASLARLLAKEGFRVVLAARNVGKLSTLVDETGALAVVDIGMMCCSPQREGFEITFSDFSVGPAISRELHV</sequence>
<name>A0A2P9ADX7_9HYPH</name>
<gene>
    <name evidence="1" type="ORF">BQ8482_111242</name>
</gene>